<dbReference type="EMBL" id="BQNB010019467">
    <property type="protein sequence ID" value="GJT85609.1"/>
    <property type="molecule type" value="Genomic_DNA"/>
</dbReference>
<evidence type="ECO:0000313" key="1">
    <source>
        <dbReference type="EMBL" id="GJT85609.1"/>
    </source>
</evidence>
<evidence type="ECO:0000313" key="2">
    <source>
        <dbReference type="Proteomes" id="UP001151760"/>
    </source>
</evidence>
<name>A0ABQ5HDF0_9ASTR</name>
<sequence>MTDTPYSINVNTPYRSVECQYAVLISQNTPYCLEEQIRRLDCRSQYAVPGRRFDTSYPTADELDTAY</sequence>
<dbReference type="Proteomes" id="UP001151760">
    <property type="component" value="Unassembled WGS sequence"/>
</dbReference>
<reference evidence="1" key="1">
    <citation type="journal article" date="2022" name="Int. J. Mol. Sci.">
        <title>Draft Genome of Tanacetum Coccineum: Genomic Comparison of Closely Related Tanacetum-Family Plants.</title>
        <authorList>
            <person name="Yamashiro T."/>
            <person name="Shiraishi A."/>
            <person name="Nakayama K."/>
            <person name="Satake H."/>
        </authorList>
    </citation>
    <scope>NUCLEOTIDE SEQUENCE</scope>
</reference>
<keyword evidence="2" id="KW-1185">Reference proteome</keyword>
<reference evidence="1" key="2">
    <citation type="submission" date="2022-01" db="EMBL/GenBank/DDBJ databases">
        <authorList>
            <person name="Yamashiro T."/>
            <person name="Shiraishi A."/>
            <person name="Satake H."/>
            <person name="Nakayama K."/>
        </authorList>
    </citation>
    <scope>NUCLEOTIDE SEQUENCE</scope>
</reference>
<accession>A0ABQ5HDF0</accession>
<proteinExistence type="predicted"/>
<organism evidence="1 2">
    <name type="scientific">Tanacetum coccineum</name>
    <dbReference type="NCBI Taxonomy" id="301880"/>
    <lineage>
        <taxon>Eukaryota</taxon>
        <taxon>Viridiplantae</taxon>
        <taxon>Streptophyta</taxon>
        <taxon>Embryophyta</taxon>
        <taxon>Tracheophyta</taxon>
        <taxon>Spermatophyta</taxon>
        <taxon>Magnoliopsida</taxon>
        <taxon>eudicotyledons</taxon>
        <taxon>Gunneridae</taxon>
        <taxon>Pentapetalae</taxon>
        <taxon>asterids</taxon>
        <taxon>campanulids</taxon>
        <taxon>Asterales</taxon>
        <taxon>Asteraceae</taxon>
        <taxon>Asteroideae</taxon>
        <taxon>Anthemideae</taxon>
        <taxon>Anthemidinae</taxon>
        <taxon>Tanacetum</taxon>
    </lineage>
</organism>
<gene>
    <name evidence="1" type="ORF">Tco_1067326</name>
</gene>
<comment type="caution">
    <text evidence="1">The sequence shown here is derived from an EMBL/GenBank/DDBJ whole genome shotgun (WGS) entry which is preliminary data.</text>
</comment>
<protein>
    <submittedName>
        <fullName evidence="1">Uncharacterized protein</fullName>
    </submittedName>
</protein>